<evidence type="ECO:0000313" key="1">
    <source>
        <dbReference type="EMBL" id="QHU13346.1"/>
    </source>
</evidence>
<sequence>MFAVPLTVNPDAVTFPADRVTPPITEFAAEIVELIIETPAIELLIVVGVEIDPLTVIAMFGEEKFEPVSVHPPIVLVVSDKVVILPLCSVTFPILLDDDATFEILPPIVTFEPTLRVLVRLSVYAFTICAHQS</sequence>
<accession>A0A6C0K8D8</accession>
<dbReference type="AlphaFoldDB" id="A0A6C0K8D8"/>
<protein>
    <submittedName>
        <fullName evidence="1">Uncharacterized protein</fullName>
    </submittedName>
</protein>
<organism evidence="1">
    <name type="scientific">viral metagenome</name>
    <dbReference type="NCBI Taxonomy" id="1070528"/>
    <lineage>
        <taxon>unclassified sequences</taxon>
        <taxon>metagenomes</taxon>
        <taxon>organismal metagenomes</taxon>
    </lineage>
</organism>
<name>A0A6C0K8D8_9ZZZZ</name>
<proteinExistence type="predicted"/>
<dbReference type="EMBL" id="MN740818">
    <property type="protein sequence ID" value="QHU13346.1"/>
    <property type="molecule type" value="Genomic_DNA"/>
</dbReference>
<reference evidence="1" key="1">
    <citation type="journal article" date="2020" name="Nature">
        <title>Giant virus diversity and host interactions through global metagenomics.</title>
        <authorList>
            <person name="Schulz F."/>
            <person name="Roux S."/>
            <person name="Paez-Espino D."/>
            <person name="Jungbluth S."/>
            <person name="Walsh D.A."/>
            <person name="Denef V.J."/>
            <person name="McMahon K.D."/>
            <person name="Konstantinidis K.T."/>
            <person name="Eloe-Fadrosh E.A."/>
            <person name="Kyrpides N.C."/>
            <person name="Woyke T."/>
        </authorList>
    </citation>
    <scope>NUCLEOTIDE SEQUENCE</scope>
    <source>
        <strain evidence="1">GVMAG-S-1101178-127</strain>
    </source>
</reference>